<keyword evidence="3" id="KW-1185">Reference proteome</keyword>
<evidence type="ECO:0000313" key="2">
    <source>
        <dbReference type="EMBL" id="GHP00537.1"/>
    </source>
</evidence>
<evidence type="ECO:0008006" key="4">
    <source>
        <dbReference type="Google" id="ProtNLM"/>
    </source>
</evidence>
<evidence type="ECO:0000256" key="1">
    <source>
        <dbReference type="SAM" id="Phobius"/>
    </source>
</evidence>
<feature type="transmembrane region" description="Helical" evidence="1">
    <location>
        <begin position="20"/>
        <end position="39"/>
    </location>
</feature>
<comment type="caution">
    <text evidence="2">The sequence shown here is derived from an EMBL/GenBank/DDBJ whole genome shotgun (WGS) entry which is preliminary data.</text>
</comment>
<proteinExistence type="predicted"/>
<keyword evidence="1" id="KW-1133">Transmembrane helix</keyword>
<name>A0A8J3J4G8_9CHLR</name>
<dbReference type="Proteomes" id="UP000597444">
    <property type="component" value="Unassembled WGS sequence"/>
</dbReference>
<dbReference type="AlphaFoldDB" id="A0A8J3J4G8"/>
<reference evidence="2" key="1">
    <citation type="submission" date="2020-10" db="EMBL/GenBank/DDBJ databases">
        <title>Taxonomic study of unclassified bacteria belonging to the class Ktedonobacteria.</title>
        <authorList>
            <person name="Yabe S."/>
            <person name="Wang C.M."/>
            <person name="Zheng Y."/>
            <person name="Sakai Y."/>
            <person name="Cavaletti L."/>
            <person name="Monciardini P."/>
            <person name="Donadio S."/>
        </authorList>
    </citation>
    <scope>NUCLEOTIDE SEQUENCE</scope>
    <source>
        <strain evidence="2">ID150040</strain>
    </source>
</reference>
<dbReference type="EMBL" id="BNJK01000002">
    <property type="protein sequence ID" value="GHP00537.1"/>
    <property type="molecule type" value="Genomic_DNA"/>
</dbReference>
<accession>A0A8J3J4G8</accession>
<keyword evidence="1" id="KW-0472">Membrane</keyword>
<protein>
    <recommendedName>
        <fullName evidence="4">MFS transporter</fullName>
    </recommendedName>
</protein>
<keyword evidence="1" id="KW-0812">Transmembrane</keyword>
<dbReference type="RefSeq" id="WP_220211021.1">
    <property type="nucleotide sequence ID" value="NZ_BNJK01000002.1"/>
</dbReference>
<sequence length="72" mass="7364">MFASIGGFRSAQAFSNGFSPAMSVAAALSLIGAIAGLVLPGRRARTVVKTQAKASEIRENELSGAPEQSSIL</sequence>
<gene>
    <name evidence="2" type="ORF">KSF_105840</name>
</gene>
<evidence type="ECO:0000313" key="3">
    <source>
        <dbReference type="Proteomes" id="UP000597444"/>
    </source>
</evidence>
<organism evidence="2 3">
    <name type="scientific">Reticulibacter mediterranei</name>
    <dbReference type="NCBI Taxonomy" id="2778369"/>
    <lineage>
        <taxon>Bacteria</taxon>
        <taxon>Bacillati</taxon>
        <taxon>Chloroflexota</taxon>
        <taxon>Ktedonobacteria</taxon>
        <taxon>Ktedonobacterales</taxon>
        <taxon>Reticulibacteraceae</taxon>
        <taxon>Reticulibacter</taxon>
    </lineage>
</organism>